<dbReference type="AlphaFoldDB" id="A0A1F7UK26"/>
<dbReference type="SMART" id="SM00463">
    <property type="entry name" value="SMR"/>
    <property type="match status" value="1"/>
</dbReference>
<dbReference type="Pfam" id="PF01713">
    <property type="entry name" value="Smr"/>
    <property type="match status" value="1"/>
</dbReference>
<proteinExistence type="predicted"/>
<sequence>MPRRPEAPPSSEPIQTNPHESAIFAAELGEAPEINLHGESVDVAIRLLDAFVNHEFVAGTDVVKIIHGRGEGRLHDAVRDYLKSQTELVAFFRDAQAKGQQGGVTYAALHRVK</sequence>
<evidence type="ECO:0000259" key="1">
    <source>
        <dbReference type="PROSITE" id="PS50828"/>
    </source>
</evidence>
<dbReference type="InterPro" id="IPR002625">
    <property type="entry name" value="Smr_dom"/>
</dbReference>
<evidence type="ECO:0000313" key="2">
    <source>
        <dbReference type="EMBL" id="OGL78619.1"/>
    </source>
</evidence>
<dbReference type="PROSITE" id="PS50828">
    <property type="entry name" value="SMR"/>
    <property type="match status" value="1"/>
</dbReference>
<feature type="domain" description="Smr" evidence="1">
    <location>
        <begin position="34"/>
        <end position="110"/>
    </location>
</feature>
<dbReference type="InterPro" id="IPR036063">
    <property type="entry name" value="Smr_dom_sf"/>
</dbReference>
<evidence type="ECO:0000313" key="3">
    <source>
        <dbReference type="Proteomes" id="UP000176603"/>
    </source>
</evidence>
<dbReference type="Proteomes" id="UP000176603">
    <property type="component" value="Unassembled WGS sequence"/>
</dbReference>
<reference evidence="2 3" key="1">
    <citation type="journal article" date="2016" name="Nat. Commun.">
        <title>Thousands of microbial genomes shed light on interconnected biogeochemical processes in an aquifer system.</title>
        <authorList>
            <person name="Anantharaman K."/>
            <person name="Brown C.T."/>
            <person name="Hug L.A."/>
            <person name="Sharon I."/>
            <person name="Castelle C.J."/>
            <person name="Probst A.J."/>
            <person name="Thomas B.C."/>
            <person name="Singh A."/>
            <person name="Wilkins M.J."/>
            <person name="Karaoz U."/>
            <person name="Brodie E.L."/>
            <person name="Williams K.H."/>
            <person name="Hubbard S.S."/>
            <person name="Banfield J.F."/>
        </authorList>
    </citation>
    <scope>NUCLEOTIDE SEQUENCE [LARGE SCALE GENOMIC DNA]</scope>
</reference>
<dbReference type="Gene3D" id="3.30.1370.110">
    <property type="match status" value="1"/>
</dbReference>
<accession>A0A1F7UK26</accession>
<organism evidence="2 3">
    <name type="scientific">Candidatus Uhrbacteria bacterium RIFCSPHIGHO2_12_FULL_60_25</name>
    <dbReference type="NCBI Taxonomy" id="1802399"/>
    <lineage>
        <taxon>Bacteria</taxon>
        <taxon>Candidatus Uhriibacteriota</taxon>
    </lineage>
</organism>
<protein>
    <recommendedName>
        <fullName evidence="1">Smr domain-containing protein</fullName>
    </recommendedName>
</protein>
<dbReference type="STRING" id="1802399.A3E39_01640"/>
<gene>
    <name evidence="2" type="ORF">A3E39_01640</name>
</gene>
<comment type="caution">
    <text evidence="2">The sequence shown here is derived from an EMBL/GenBank/DDBJ whole genome shotgun (WGS) entry which is preliminary data.</text>
</comment>
<dbReference type="EMBL" id="MGEH01000027">
    <property type="protein sequence ID" value="OGL78619.1"/>
    <property type="molecule type" value="Genomic_DNA"/>
</dbReference>
<name>A0A1F7UK26_9BACT</name>
<dbReference type="SUPFAM" id="SSF160443">
    <property type="entry name" value="SMR domain-like"/>
    <property type="match status" value="1"/>
</dbReference>